<reference evidence="3" key="1">
    <citation type="submission" date="2017-10" db="EMBL/GenBank/DDBJ databases">
        <title>Rapid genome shrinkage in a self-fertile nematode reveals novel sperm competition proteins.</title>
        <authorList>
            <person name="Yin D."/>
            <person name="Schwarz E.M."/>
            <person name="Thomas C.G."/>
            <person name="Felde R.L."/>
            <person name="Korf I.F."/>
            <person name="Cutter A.D."/>
            <person name="Schartner C.M."/>
            <person name="Ralston E.J."/>
            <person name="Meyer B.J."/>
            <person name="Haag E.S."/>
        </authorList>
    </citation>
    <scope>NUCLEOTIDE SEQUENCE [LARGE SCALE GENOMIC DNA]</scope>
    <source>
        <strain evidence="3">JU1422</strain>
    </source>
</reference>
<keyword evidence="3" id="KW-1185">Reference proteome</keyword>
<evidence type="ECO:0000313" key="2">
    <source>
        <dbReference type="EMBL" id="PIC30163.1"/>
    </source>
</evidence>
<accession>A0A2G5TSD9</accession>
<feature type="region of interest" description="Disordered" evidence="1">
    <location>
        <begin position="89"/>
        <end position="108"/>
    </location>
</feature>
<protein>
    <submittedName>
        <fullName evidence="2">Uncharacterized protein</fullName>
    </submittedName>
</protein>
<gene>
    <name evidence="2" type="primary">Cnig_chr_V.g21502</name>
    <name evidence="2" type="ORF">B9Z55_021502</name>
</gene>
<dbReference type="EMBL" id="PDUG01000005">
    <property type="protein sequence ID" value="PIC30163.1"/>
    <property type="molecule type" value="Genomic_DNA"/>
</dbReference>
<proteinExistence type="predicted"/>
<comment type="caution">
    <text evidence="2">The sequence shown here is derived from an EMBL/GenBank/DDBJ whole genome shotgun (WGS) entry which is preliminary data.</text>
</comment>
<organism evidence="2 3">
    <name type="scientific">Caenorhabditis nigoni</name>
    <dbReference type="NCBI Taxonomy" id="1611254"/>
    <lineage>
        <taxon>Eukaryota</taxon>
        <taxon>Metazoa</taxon>
        <taxon>Ecdysozoa</taxon>
        <taxon>Nematoda</taxon>
        <taxon>Chromadorea</taxon>
        <taxon>Rhabditida</taxon>
        <taxon>Rhabditina</taxon>
        <taxon>Rhabditomorpha</taxon>
        <taxon>Rhabditoidea</taxon>
        <taxon>Rhabditidae</taxon>
        <taxon>Peloderinae</taxon>
        <taxon>Caenorhabditis</taxon>
    </lineage>
</organism>
<dbReference type="AlphaFoldDB" id="A0A2G5TSD9"/>
<dbReference type="Proteomes" id="UP000230233">
    <property type="component" value="Chromosome V"/>
</dbReference>
<evidence type="ECO:0000313" key="3">
    <source>
        <dbReference type="Proteomes" id="UP000230233"/>
    </source>
</evidence>
<name>A0A2G5TSD9_9PELO</name>
<evidence type="ECO:0000256" key="1">
    <source>
        <dbReference type="SAM" id="MobiDB-lite"/>
    </source>
</evidence>
<sequence length="108" mass="13001">MADAFNPDLILYIERQENVNGDSLAKYLMEFMLEMLENHQTREVHEEQEEVVLADPRDVEYPNELEIDNQENQLTTKRRTRWETKMTRMKLASQHRNQGCPTIYPRFQ</sequence>